<dbReference type="Pfam" id="PF00015">
    <property type="entry name" value="MCPsignal"/>
    <property type="match status" value="1"/>
</dbReference>
<comment type="caution">
    <text evidence="5">The sequence shown here is derived from an EMBL/GenBank/DDBJ whole genome shotgun (WGS) entry which is preliminary data.</text>
</comment>
<protein>
    <recommendedName>
        <fullName evidence="4">Methyl-accepting transducer domain-containing protein</fullName>
    </recommendedName>
</protein>
<accession>A0ABP3GQD5</accession>
<dbReference type="PANTHER" id="PTHR32089">
    <property type="entry name" value="METHYL-ACCEPTING CHEMOTAXIS PROTEIN MCPB"/>
    <property type="match status" value="1"/>
</dbReference>
<sequence>MLLHSLQQYFGQYYKQQWLQASETLRTEQQAKCDMQQQLYLCQQENQRLKQKDSLRHEQQAILTGFADSLDGYRQSFQLLQTFLADERDNMESLNKRSVHVQHALSQVLGNLGDILGRTRQMAADIVDLKQHTGQIQVISEQVNDVARTTNLLSLNANIEAARAQEHGRGFSVVANEVRTLAQKTGQLTGHIGDKAEEIERKVEQTHKQSQQDIALTQHQLGHVEQHIGNISEQLQDMRHIQASLVKSALLAEIELGNIEELQLVVTVQRMVLGLLPIDLTQAIGKEECGIGRWYYNPMFRTHFESIPQFRQLEQPHEQVHEFARLALQAANEKQFKTAKTCLLSMNQAAAEVASLIKCLTEALIHGQSNHVLSTRVA</sequence>
<evidence type="ECO:0000313" key="5">
    <source>
        <dbReference type="EMBL" id="GAA0348650.1"/>
    </source>
</evidence>
<dbReference type="Proteomes" id="UP001501757">
    <property type="component" value="Unassembled WGS sequence"/>
</dbReference>
<comment type="subcellular location">
    <subcellularLocation>
        <location evidence="1">Membrane</location>
    </subcellularLocation>
</comment>
<proteinExistence type="predicted"/>
<dbReference type="Gene3D" id="6.10.250.3200">
    <property type="match status" value="1"/>
</dbReference>
<dbReference type="PROSITE" id="PS50111">
    <property type="entry name" value="CHEMOTAXIS_TRANSDUC_2"/>
    <property type="match status" value="1"/>
</dbReference>
<dbReference type="SUPFAM" id="SSF58104">
    <property type="entry name" value="Methyl-accepting chemotaxis protein (MCP) signaling domain"/>
    <property type="match status" value="1"/>
</dbReference>
<dbReference type="EMBL" id="BAAAEI010000006">
    <property type="protein sequence ID" value="GAA0348650.1"/>
    <property type="molecule type" value="Genomic_DNA"/>
</dbReference>
<feature type="domain" description="Methyl-accepting transducer" evidence="4">
    <location>
        <begin position="58"/>
        <end position="205"/>
    </location>
</feature>
<name>A0ABP3GQD5_9ALTE</name>
<dbReference type="InterPro" id="IPR025991">
    <property type="entry name" value="Chemoreceptor_zinc-bind_dom"/>
</dbReference>
<keyword evidence="2 3" id="KW-0807">Transducer</keyword>
<evidence type="ECO:0000256" key="1">
    <source>
        <dbReference type="ARBA" id="ARBA00004370"/>
    </source>
</evidence>
<organism evidence="5 6">
    <name type="scientific">Bowmanella denitrificans</name>
    <dbReference type="NCBI Taxonomy" id="366582"/>
    <lineage>
        <taxon>Bacteria</taxon>
        <taxon>Pseudomonadati</taxon>
        <taxon>Pseudomonadota</taxon>
        <taxon>Gammaproteobacteria</taxon>
        <taxon>Alteromonadales</taxon>
        <taxon>Alteromonadaceae</taxon>
        <taxon>Bowmanella</taxon>
    </lineage>
</organism>
<reference evidence="6" key="1">
    <citation type="journal article" date="2019" name="Int. J. Syst. Evol. Microbiol.">
        <title>The Global Catalogue of Microorganisms (GCM) 10K type strain sequencing project: providing services to taxonomists for standard genome sequencing and annotation.</title>
        <authorList>
            <consortium name="The Broad Institute Genomics Platform"/>
            <consortium name="The Broad Institute Genome Sequencing Center for Infectious Disease"/>
            <person name="Wu L."/>
            <person name="Ma J."/>
        </authorList>
    </citation>
    <scope>NUCLEOTIDE SEQUENCE [LARGE SCALE GENOMIC DNA]</scope>
    <source>
        <strain evidence="6">JCM 13378</strain>
    </source>
</reference>
<dbReference type="InterPro" id="IPR004089">
    <property type="entry name" value="MCPsignal_dom"/>
</dbReference>
<evidence type="ECO:0000256" key="2">
    <source>
        <dbReference type="ARBA" id="ARBA00023224"/>
    </source>
</evidence>
<dbReference type="Pfam" id="PF13682">
    <property type="entry name" value="CZB"/>
    <property type="match status" value="1"/>
</dbReference>
<dbReference type="Gene3D" id="1.20.120.30">
    <property type="entry name" value="Aspartate receptor, ligand-binding domain"/>
    <property type="match status" value="1"/>
</dbReference>
<gene>
    <name evidence="5" type="ORF">GCM10009092_11290</name>
</gene>
<keyword evidence="6" id="KW-1185">Reference proteome</keyword>
<evidence type="ECO:0000256" key="3">
    <source>
        <dbReference type="PROSITE-ProRule" id="PRU00284"/>
    </source>
</evidence>
<dbReference type="RefSeq" id="WP_343842760.1">
    <property type="nucleotide sequence ID" value="NZ_BAAAEI010000006.1"/>
</dbReference>
<dbReference type="PANTHER" id="PTHR32089:SF112">
    <property type="entry name" value="LYSOZYME-LIKE PROTEIN-RELATED"/>
    <property type="match status" value="1"/>
</dbReference>
<dbReference type="SMART" id="SM00283">
    <property type="entry name" value="MA"/>
    <property type="match status" value="1"/>
</dbReference>
<evidence type="ECO:0000259" key="4">
    <source>
        <dbReference type="PROSITE" id="PS50111"/>
    </source>
</evidence>
<evidence type="ECO:0000313" key="6">
    <source>
        <dbReference type="Proteomes" id="UP001501757"/>
    </source>
</evidence>